<dbReference type="AlphaFoldDB" id="A0A9P5NB02"/>
<dbReference type="OrthoDB" id="2972176at2759"/>
<dbReference type="EMBL" id="JADNYJ010000150">
    <property type="protein sequence ID" value="KAF8879311.1"/>
    <property type="molecule type" value="Genomic_DNA"/>
</dbReference>
<feature type="compositionally biased region" description="Low complexity" evidence="1">
    <location>
        <begin position="12"/>
        <end position="25"/>
    </location>
</feature>
<accession>A0A9P5NB02</accession>
<evidence type="ECO:0000256" key="1">
    <source>
        <dbReference type="SAM" id="MobiDB-lite"/>
    </source>
</evidence>
<proteinExistence type="predicted"/>
<name>A0A9P5NB02_GYMJU</name>
<feature type="region of interest" description="Disordered" evidence="1">
    <location>
        <begin position="202"/>
        <end position="230"/>
    </location>
</feature>
<sequence>MPMTTFPDYDSDTPSLYPSSSPSSDSGDESYRVQSSDTGLRSYIASAPEFRLRSIMIKLAGSSPQFQRAISKELAHSDSDSSPITLINQRVRSRKNKARPSHRSLAVATHLPLFYQTESTSPPITPQAEKHVYHPGHLREEVYEFLSRTSDDVAFNVLRTVTMWSCCDEDERSPGCAAALSPAIPAGNLRCLDSGYELSHPDALPDSDLERRHEDSQSDTPYKILNLEHQ</sequence>
<keyword evidence="3" id="KW-1185">Reference proteome</keyword>
<gene>
    <name evidence="2" type="ORF">CPB84DRAFT_1751678</name>
</gene>
<protein>
    <submittedName>
        <fullName evidence="2">Uncharacterized protein</fullName>
    </submittedName>
</protein>
<comment type="caution">
    <text evidence="2">The sequence shown here is derived from an EMBL/GenBank/DDBJ whole genome shotgun (WGS) entry which is preliminary data.</text>
</comment>
<organism evidence="2 3">
    <name type="scientific">Gymnopilus junonius</name>
    <name type="common">Spectacular rustgill mushroom</name>
    <name type="synonym">Gymnopilus spectabilis subsp. junonius</name>
    <dbReference type="NCBI Taxonomy" id="109634"/>
    <lineage>
        <taxon>Eukaryota</taxon>
        <taxon>Fungi</taxon>
        <taxon>Dikarya</taxon>
        <taxon>Basidiomycota</taxon>
        <taxon>Agaricomycotina</taxon>
        <taxon>Agaricomycetes</taxon>
        <taxon>Agaricomycetidae</taxon>
        <taxon>Agaricales</taxon>
        <taxon>Agaricineae</taxon>
        <taxon>Hymenogastraceae</taxon>
        <taxon>Gymnopilus</taxon>
    </lineage>
</organism>
<reference evidence="2" key="1">
    <citation type="submission" date="2020-11" db="EMBL/GenBank/DDBJ databases">
        <authorList>
            <consortium name="DOE Joint Genome Institute"/>
            <person name="Ahrendt S."/>
            <person name="Riley R."/>
            <person name="Andreopoulos W."/>
            <person name="LaButti K."/>
            <person name="Pangilinan J."/>
            <person name="Ruiz-duenas F.J."/>
            <person name="Barrasa J.M."/>
            <person name="Sanchez-Garcia M."/>
            <person name="Camarero S."/>
            <person name="Miyauchi S."/>
            <person name="Serrano A."/>
            <person name="Linde D."/>
            <person name="Babiker R."/>
            <person name="Drula E."/>
            <person name="Ayuso-Fernandez I."/>
            <person name="Pacheco R."/>
            <person name="Padilla G."/>
            <person name="Ferreira P."/>
            <person name="Barriuso J."/>
            <person name="Kellner H."/>
            <person name="Castanera R."/>
            <person name="Alfaro M."/>
            <person name="Ramirez L."/>
            <person name="Pisabarro A.G."/>
            <person name="Kuo A."/>
            <person name="Tritt A."/>
            <person name="Lipzen A."/>
            <person name="He G."/>
            <person name="Yan M."/>
            <person name="Ng V."/>
            <person name="Cullen D."/>
            <person name="Martin F."/>
            <person name="Rosso M.-N."/>
            <person name="Henrissat B."/>
            <person name="Hibbett D."/>
            <person name="Martinez A.T."/>
            <person name="Grigoriev I.V."/>
        </authorList>
    </citation>
    <scope>NUCLEOTIDE SEQUENCE</scope>
    <source>
        <strain evidence="2">AH 44721</strain>
    </source>
</reference>
<evidence type="ECO:0000313" key="3">
    <source>
        <dbReference type="Proteomes" id="UP000724874"/>
    </source>
</evidence>
<evidence type="ECO:0000313" key="2">
    <source>
        <dbReference type="EMBL" id="KAF8879311.1"/>
    </source>
</evidence>
<feature type="region of interest" description="Disordered" evidence="1">
    <location>
        <begin position="1"/>
        <end position="38"/>
    </location>
</feature>
<dbReference type="Proteomes" id="UP000724874">
    <property type="component" value="Unassembled WGS sequence"/>
</dbReference>